<dbReference type="RefSeq" id="WP_218631895.1">
    <property type="nucleotide sequence ID" value="NZ_JAHVAH010000001.1"/>
</dbReference>
<name>A0ABS6V3A8_9SPHN</name>
<evidence type="ECO:0000313" key="1">
    <source>
        <dbReference type="EMBL" id="MBW0143840.1"/>
    </source>
</evidence>
<dbReference type="Pfam" id="PF13450">
    <property type="entry name" value="NAD_binding_8"/>
    <property type="match status" value="1"/>
</dbReference>
<sequence length="469" mass="51371">MAGAVDYLVVGAGTSGLAFADTLLAEDPDAAIAIVDKHARPGGHWNDAYSFVRLHQPSTFYGVNSVELSRGTTDTDGLNKGFLELATGAEVSAYFERVMEKVLLPSGRVTYYPSHEYVGDDRIRSVLTGDEQVIDVRRKTVDSTYYGTTVPSTHTPKFEVEEGERLVPPNELPFLWKDGVPSHYAVLGGGKTAMDSVNFLLGQGVAPDSITWVRPRDAWWINRATVQPGIAHFETTFGAQAAMMEARAAASDVHDLFARYEKAGAMLRIDPEVTPTMFHFATAAPAEVTLSGSVKNVVRKGHVRSITAGVMRFDDGEVAVADDTLFVDCTAPAVTRRPTRPLFEDDRITLQMVRIPQPAFSAALTAFLEARFDSDEEKNSLARPIPLPDGLEGYPLVKMVDLLNQRAWTENEVVRRWLSTARLDGFGETMKSISQDDTQKMAILGRMRAASQPAFANLMRLVQLANEGG</sequence>
<dbReference type="Proteomes" id="UP000698028">
    <property type="component" value="Unassembled WGS sequence"/>
</dbReference>
<reference evidence="1 2" key="1">
    <citation type="submission" date="2021-07" db="EMBL/GenBank/DDBJ databases">
        <title>The draft genome sequence of Sphingomicrobium sp. B8.</title>
        <authorList>
            <person name="Mu L."/>
        </authorList>
    </citation>
    <scope>NUCLEOTIDE SEQUENCE [LARGE SCALE GENOMIC DNA]</scope>
    <source>
        <strain evidence="1 2">B8</strain>
    </source>
</reference>
<organism evidence="1 2">
    <name type="scientific">Sphingomicrobium clamense</name>
    <dbReference type="NCBI Taxonomy" id="2851013"/>
    <lineage>
        <taxon>Bacteria</taxon>
        <taxon>Pseudomonadati</taxon>
        <taxon>Pseudomonadota</taxon>
        <taxon>Alphaproteobacteria</taxon>
        <taxon>Sphingomonadales</taxon>
        <taxon>Sphingomonadaceae</taxon>
        <taxon>Sphingomicrobium</taxon>
    </lineage>
</organism>
<protein>
    <submittedName>
        <fullName evidence="1">NAD(P)-binding protein</fullName>
    </submittedName>
</protein>
<evidence type="ECO:0000313" key="2">
    <source>
        <dbReference type="Proteomes" id="UP000698028"/>
    </source>
</evidence>
<comment type="caution">
    <text evidence="1">The sequence shown here is derived from an EMBL/GenBank/DDBJ whole genome shotgun (WGS) entry which is preliminary data.</text>
</comment>
<keyword evidence="2" id="KW-1185">Reference proteome</keyword>
<proteinExistence type="predicted"/>
<dbReference type="EMBL" id="JAHVAH010000001">
    <property type="protein sequence ID" value="MBW0143840.1"/>
    <property type="molecule type" value="Genomic_DNA"/>
</dbReference>
<accession>A0ABS6V3A8</accession>
<gene>
    <name evidence="1" type="ORF">KTQ36_00850</name>
</gene>